<accession>A0ABY5SU26</accession>
<organism evidence="1 2">
    <name type="scientific">Brevibacterium spongiae</name>
    <dbReference type="NCBI Taxonomy" id="2909672"/>
    <lineage>
        <taxon>Bacteria</taxon>
        <taxon>Bacillati</taxon>
        <taxon>Actinomycetota</taxon>
        <taxon>Actinomycetes</taxon>
        <taxon>Micrococcales</taxon>
        <taxon>Brevibacteriaceae</taxon>
        <taxon>Brevibacterium</taxon>
    </lineage>
</organism>
<dbReference type="InterPro" id="IPR027266">
    <property type="entry name" value="TrmE/GcvT-like"/>
</dbReference>
<sequence length="235" mass="24836">MADTTYSTDTLVTPEPLEDLRVSPAAHLAEAMADASAAGGRRVVLRELPFSVQLGLRAEPDSASGRALEDVFGLPLPRRVGEVTGDGAGLHILWLSPDEFLAVDVSRQQQPGETLVAEAGLEGLPGQAVDLSANRTILQLSGSKAREVLEKSCRADLHPRAFGVGTAIVTALGPVPVILHHSSVLEYRVYPRASFADFTVRWLLDGMAEFLDDGESAEVGAGDAGRASAREEDVG</sequence>
<dbReference type="SUPFAM" id="SSF103025">
    <property type="entry name" value="Folate-binding domain"/>
    <property type="match status" value="1"/>
</dbReference>
<gene>
    <name evidence="1" type="ORF">L1F31_00690</name>
</gene>
<dbReference type="EMBL" id="CP093443">
    <property type="protein sequence ID" value="UVI36214.1"/>
    <property type="molecule type" value="Genomic_DNA"/>
</dbReference>
<dbReference type="Proteomes" id="UP001064879">
    <property type="component" value="Chromosome"/>
</dbReference>
<name>A0ABY5SU26_9MICO</name>
<keyword evidence="2" id="KW-1185">Reference proteome</keyword>
<dbReference type="InterPro" id="IPR007375">
    <property type="entry name" value="SoxG"/>
</dbReference>
<evidence type="ECO:0000313" key="1">
    <source>
        <dbReference type="EMBL" id="UVI36214.1"/>
    </source>
</evidence>
<reference evidence="1" key="1">
    <citation type="submission" date="2022-03" db="EMBL/GenBank/DDBJ databases">
        <title>Brevibacterium spongiae sp. nov., isolated from marine sponge.</title>
        <authorList>
            <person name="Li Z."/>
            <person name="Zhang M."/>
        </authorList>
    </citation>
    <scope>NUCLEOTIDE SEQUENCE</scope>
    <source>
        <strain evidence="1">WHS-Z9</strain>
    </source>
</reference>
<protein>
    <submittedName>
        <fullName evidence="1">Sarcosine oxidase subunit gamma</fullName>
    </submittedName>
</protein>
<dbReference type="Gene3D" id="3.30.1360.120">
    <property type="entry name" value="Probable tRNA modification gtpase trme, domain 1"/>
    <property type="match status" value="1"/>
</dbReference>
<dbReference type="Gene3D" id="3.30.70.1520">
    <property type="entry name" value="Heterotetrameric sarcosine oxidase"/>
    <property type="match status" value="1"/>
</dbReference>
<dbReference type="RefSeq" id="WP_265418817.1">
    <property type="nucleotide sequence ID" value="NZ_CP093443.1"/>
</dbReference>
<proteinExistence type="predicted"/>
<evidence type="ECO:0000313" key="2">
    <source>
        <dbReference type="Proteomes" id="UP001064879"/>
    </source>
</evidence>
<dbReference type="Pfam" id="PF04268">
    <property type="entry name" value="SoxG"/>
    <property type="match status" value="1"/>
</dbReference>